<keyword evidence="3" id="KW-1185">Reference proteome</keyword>
<sequence length="50" mass="5531">MGCCSPEYRKVVNEQEAKINQKEKDSIPLLAKIIIVNITVGALAILSFQL</sequence>
<keyword evidence="1" id="KW-1133">Transmembrane helix</keyword>
<keyword evidence="1" id="KW-0812">Transmembrane</keyword>
<comment type="caution">
    <text evidence="2">The sequence shown here is derived from an EMBL/GenBank/DDBJ whole genome shotgun (WGS) entry which is preliminary data.</text>
</comment>
<keyword evidence="1" id="KW-0472">Membrane</keyword>
<feature type="transmembrane region" description="Helical" evidence="1">
    <location>
        <begin position="29"/>
        <end position="48"/>
    </location>
</feature>
<accession>A0ABQ3MZU0</accession>
<evidence type="ECO:0000313" key="3">
    <source>
        <dbReference type="Proteomes" id="UP000637074"/>
    </source>
</evidence>
<organism evidence="2 3">
    <name type="scientific">Neobacillus kokaensis</name>
    <dbReference type="NCBI Taxonomy" id="2759023"/>
    <lineage>
        <taxon>Bacteria</taxon>
        <taxon>Bacillati</taxon>
        <taxon>Bacillota</taxon>
        <taxon>Bacilli</taxon>
        <taxon>Bacillales</taxon>
        <taxon>Bacillaceae</taxon>
        <taxon>Neobacillus</taxon>
    </lineage>
</organism>
<dbReference type="RefSeq" id="WP_191269241.1">
    <property type="nucleotide sequence ID" value="NZ_BNDS01000001.1"/>
</dbReference>
<evidence type="ECO:0000256" key="1">
    <source>
        <dbReference type="SAM" id="Phobius"/>
    </source>
</evidence>
<reference evidence="2 3" key="1">
    <citation type="journal article" date="2022" name="Int. J. Syst. Evol. Microbiol.">
        <title>Neobacillus kokaensis sp. nov., isolated from soil.</title>
        <authorList>
            <person name="Yuki K."/>
            <person name="Matsubara H."/>
            <person name="Yamaguchi S."/>
        </authorList>
    </citation>
    <scope>NUCLEOTIDE SEQUENCE [LARGE SCALE GENOMIC DNA]</scope>
    <source>
        <strain evidence="2 3">LOB 377</strain>
    </source>
</reference>
<dbReference type="EMBL" id="BNDS01000001">
    <property type="protein sequence ID" value="GHH96907.1"/>
    <property type="molecule type" value="Genomic_DNA"/>
</dbReference>
<dbReference type="Proteomes" id="UP000637074">
    <property type="component" value="Unassembled WGS sequence"/>
</dbReference>
<protein>
    <submittedName>
        <fullName evidence="2">Uncharacterized protein</fullName>
    </submittedName>
</protein>
<proteinExistence type="predicted"/>
<gene>
    <name evidence="2" type="ORF">AM1BK_04500</name>
</gene>
<name>A0ABQ3MZU0_9BACI</name>
<evidence type="ECO:0000313" key="2">
    <source>
        <dbReference type="EMBL" id="GHH96907.1"/>
    </source>
</evidence>